<evidence type="ECO:0000256" key="2">
    <source>
        <dbReference type="ARBA" id="ARBA00022490"/>
    </source>
</evidence>
<proteinExistence type="inferred from homology"/>
<comment type="subcellular location">
    <subcellularLocation>
        <location evidence="1">Cytoplasm</location>
    </subcellularLocation>
</comment>
<dbReference type="Gene3D" id="1.20.120.1240">
    <property type="entry name" value="Dynamin, middle domain"/>
    <property type="match status" value="1"/>
</dbReference>
<dbReference type="InterPro" id="IPR022812">
    <property type="entry name" value="Dynamin"/>
</dbReference>
<dbReference type="Proteomes" id="UP001652741">
    <property type="component" value="Chromosome ssa09"/>
</dbReference>
<evidence type="ECO:0000313" key="10">
    <source>
        <dbReference type="RefSeq" id="XP_014070197.1"/>
    </source>
</evidence>
<dbReference type="InterPro" id="IPR030381">
    <property type="entry name" value="G_DYNAMIN_dom"/>
</dbReference>
<dbReference type="InterPro" id="IPR045063">
    <property type="entry name" value="Dynamin_N"/>
</dbReference>
<dbReference type="Gene3D" id="3.40.50.300">
    <property type="entry name" value="P-loop containing nucleotide triphosphate hydrolases"/>
    <property type="match status" value="1"/>
</dbReference>
<dbReference type="PROSITE" id="PS00410">
    <property type="entry name" value="G_DYNAMIN_1"/>
    <property type="match status" value="1"/>
</dbReference>
<dbReference type="PANTHER" id="PTHR11566">
    <property type="entry name" value="DYNAMIN"/>
    <property type="match status" value="1"/>
</dbReference>
<dbReference type="FunFam" id="3.40.50.300:FF:000621">
    <property type="entry name" value="Interferon-induced GTP-binding protein Mx1"/>
    <property type="match status" value="1"/>
</dbReference>
<dbReference type="GO" id="GO:0098793">
    <property type="term" value="C:presynapse"/>
    <property type="evidence" value="ECO:0007669"/>
    <property type="project" value="GOC"/>
</dbReference>
<sequence>MHRPGAGSEDEERYRDGMQSGVFYSHLDRQVRPFIELIDFLRSIGIEKDLALPAIAVVGDQSSGKSSVLEALSGVALPRGSGIVTRCPLELKLRKSFGGKWKAKISYQGVVETFEDPSLVEIHVRTAQNTLAGDGVGICDDLITLEITSPDVCDLTLIDLPGITRVPVTGQPEDIGDQIRRLILKFIKKQETINLVVVPCNVDIATTEALRMAQSVDPEGARTLAILTKPDLVDKGAEPDILKIVNGQVVHLNKGYIIVKCRGQNDINQKISLADATRLEMEFFKNHHHFSPLLEQNKVTTQCLATKLTQDLVDHIKTSLPYLTDQIREHLETVKTELKKYSTGPPLERKKMGPYLTERLMDFIDKIHELCRIGNSSEKNLYTFLRPVFQQWDSYLSNTKGSFLNKVEAMIKNYDKEHRGRELITFSDYCVYEHAVQKHILGLQEPALDVLKAIRDMVQAEFRHVCEACFKSYPQLRCLALTKIDEIQMKQEAKVEKRIKEYINMERLVYTQDSIFVKGLKDHKDQLKEAFEEEHFYDPEEIEDITATFNCTAFDSRKLTTDKLGVYYEIVYQRLADYVPMLILQFMLKESAKMLRIQIMDLRDGADVVKLLSEDSMEGRRRADLHQRLDRLKKAQEKLSEF</sequence>
<gene>
    <name evidence="10" type="primary">LOC106612969</name>
</gene>
<dbReference type="InterPro" id="IPR019762">
    <property type="entry name" value="Dynamin_GTPase_CS"/>
</dbReference>
<organism evidence="9 10">
    <name type="scientific">Salmo salar</name>
    <name type="common">Atlantic salmon</name>
    <dbReference type="NCBI Taxonomy" id="8030"/>
    <lineage>
        <taxon>Eukaryota</taxon>
        <taxon>Metazoa</taxon>
        <taxon>Chordata</taxon>
        <taxon>Craniata</taxon>
        <taxon>Vertebrata</taxon>
        <taxon>Euteleostomi</taxon>
        <taxon>Actinopterygii</taxon>
        <taxon>Neopterygii</taxon>
        <taxon>Teleostei</taxon>
        <taxon>Protacanthopterygii</taxon>
        <taxon>Salmoniformes</taxon>
        <taxon>Salmonidae</taxon>
        <taxon>Salmoninae</taxon>
        <taxon>Salmo</taxon>
    </lineage>
</organism>
<evidence type="ECO:0000259" key="8">
    <source>
        <dbReference type="PROSITE" id="PS51718"/>
    </source>
</evidence>
<evidence type="ECO:0000256" key="6">
    <source>
        <dbReference type="RuleBase" id="RU003932"/>
    </source>
</evidence>
<dbReference type="PANTHER" id="PTHR11566:SF225">
    <property type="entry name" value="INTERFERON-INDUCED GTP-BINDING PROTEIN MX-RELATED"/>
    <property type="match status" value="1"/>
</dbReference>
<keyword evidence="4 6" id="KW-0342">GTP-binding</keyword>
<name>A0A1S3T0V5_SALSA</name>
<dbReference type="STRING" id="8030.ENSSSAP00000079786"/>
<dbReference type="GO" id="GO:0051607">
    <property type="term" value="P:defense response to virus"/>
    <property type="evidence" value="ECO:0007669"/>
    <property type="project" value="TreeGrafter"/>
</dbReference>
<accession>A0A1S3T0V5</accession>
<dbReference type="PROSITE" id="PS51388">
    <property type="entry name" value="GED"/>
    <property type="match status" value="1"/>
</dbReference>
<dbReference type="GO" id="GO:0005886">
    <property type="term" value="C:plasma membrane"/>
    <property type="evidence" value="ECO:0007669"/>
    <property type="project" value="TreeGrafter"/>
</dbReference>
<dbReference type="PROSITE" id="PS51718">
    <property type="entry name" value="G_DYNAMIN_2"/>
    <property type="match status" value="1"/>
</dbReference>
<evidence type="ECO:0000313" key="9">
    <source>
        <dbReference type="Proteomes" id="UP001652741"/>
    </source>
</evidence>
<dbReference type="GO" id="GO:0005525">
    <property type="term" value="F:GTP binding"/>
    <property type="evidence" value="ECO:0007669"/>
    <property type="project" value="UniProtKB-KW"/>
</dbReference>
<dbReference type="PRINTS" id="PR00195">
    <property type="entry name" value="DYNAMIN"/>
</dbReference>
<dbReference type="Pfam" id="PF00350">
    <property type="entry name" value="Dynamin_N"/>
    <property type="match status" value="1"/>
</dbReference>
<feature type="domain" description="GED" evidence="7">
    <location>
        <begin position="557"/>
        <end position="642"/>
    </location>
</feature>
<dbReference type="GO" id="GO:0005634">
    <property type="term" value="C:nucleus"/>
    <property type="evidence" value="ECO:0007669"/>
    <property type="project" value="TreeGrafter"/>
</dbReference>
<dbReference type="KEGG" id="sasa:106612969"/>
<evidence type="ECO:0000256" key="3">
    <source>
        <dbReference type="ARBA" id="ARBA00022741"/>
    </source>
</evidence>
<dbReference type="OMA" id="HFYDPEE"/>
<dbReference type="FunFam" id="1.20.120.1240:FF:000007">
    <property type="entry name" value="Interferon-induced GTP-binding protein Mx1"/>
    <property type="match status" value="1"/>
</dbReference>
<dbReference type="GO" id="GO:0005737">
    <property type="term" value="C:cytoplasm"/>
    <property type="evidence" value="ECO:0007669"/>
    <property type="project" value="UniProtKB-SubCell"/>
</dbReference>
<reference evidence="10" key="1">
    <citation type="submission" date="2025-08" db="UniProtKB">
        <authorList>
            <consortium name="RefSeq"/>
        </authorList>
    </citation>
    <scope>IDENTIFICATION</scope>
</reference>
<dbReference type="GeneID" id="106612969"/>
<evidence type="ECO:0000256" key="4">
    <source>
        <dbReference type="ARBA" id="ARBA00023134"/>
    </source>
</evidence>
<dbReference type="InterPro" id="IPR001401">
    <property type="entry name" value="Dynamin_GTPase"/>
</dbReference>
<dbReference type="SMART" id="SM00302">
    <property type="entry name" value="GED"/>
    <property type="match status" value="1"/>
</dbReference>
<dbReference type="Bgee" id="ENSSSAG00000066911">
    <property type="expression patterns" value="Expressed in hindgut and 5 other cell types or tissues"/>
</dbReference>
<dbReference type="InterPro" id="IPR027417">
    <property type="entry name" value="P-loop_NTPase"/>
</dbReference>
<dbReference type="GO" id="GO:0008017">
    <property type="term" value="F:microtubule binding"/>
    <property type="evidence" value="ECO:0007669"/>
    <property type="project" value="TreeGrafter"/>
</dbReference>
<dbReference type="InterPro" id="IPR020850">
    <property type="entry name" value="GED_dom"/>
</dbReference>
<dbReference type="GO" id="GO:0031623">
    <property type="term" value="P:receptor internalization"/>
    <property type="evidence" value="ECO:0007669"/>
    <property type="project" value="TreeGrafter"/>
</dbReference>
<dbReference type="SMART" id="SM00053">
    <property type="entry name" value="DYNc"/>
    <property type="match status" value="1"/>
</dbReference>
<dbReference type="InterPro" id="IPR000375">
    <property type="entry name" value="Dynamin_stalk"/>
</dbReference>
<dbReference type="OrthoDB" id="5061070at2759"/>
<evidence type="ECO:0000256" key="1">
    <source>
        <dbReference type="ARBA" id="ARBA00004496"/>
    </source>
</evidence>
<keyword evidence="9" id="KW-1185">Reference proteome</keyword>
<evidence type="ECO:0000256" key="5">
    <source>
        <dbReference type="ARBA" id="ARBA00054753"/>
    </source>
</evidence>
<dbReference type="GO" id="GO:0016185">
    <property type="term" value="P:synaptic vesicle budding from presynaptic endocytic zone membrane"/>
    <property type="evidence" value="ECO:0007669"/>
    <property type="project" value="TreeGrafter"/>
</dbReference>
<evidence type="ECO:0000259" key="7">
    <source>
        <dbReference type="PROSITE" id="PS51388"/>
    </source>
</evidence>
<protein>
    <submittedName>
        <fullName evidence="10">Interferon-induced GTP-binding protein Mx3 isoform X1</fullName>
    </submittedName>
</protein>
<keyword evidence="3 6" id="KW-0547">Nucleotide-binding</keyword>
<dbReference type="PaxDb" id="8030-ENSSSAP00000079786"/>
<comment type="similarity">
    <text evidence="6">Belongs to the TRAFAC class dynamin-like GTPase superfamily. Dynamin/Fzo/YdjA family.</text>
</comment>
<keyword evidence="2" id="KW-0963">Cytoplasm</keyword>
<dbReference type="Pfam" id="PF01031">
    <property type="entry name" value="Dynamin_M"/>
    <property type="match status" value="1"/>
</dbReference>
<dbReference type="Pfam" id="PF02212">
    <property type="entry name" value="GED"/>
    <property type="match status" value="1"/>
</dbReference>
<feature type="domain" description="Dynamin-type G" evidence="8">
    <location>
        <begin position="49"/>
        <end position="321"/>
    </location>
</feature>
<dbReference type="AlphaFoldDB" id="A0A1S3T0V5"/>
<dbReference type="InterPro" id="IPR003130">
    <property type="entry name" value="GED"/>
</dbReference>
<comment type="function">
    <text evidence="5">Does not inhibit strain RB-1 of the fish pathogen, infectious hematopoietic necrosis virus (IHNV).</text>
</comment>
<dbReference type="GO" id="GO:0005874">
    <property type="term" value="C:microtubule"/>
    <property type="evidence" value="ECO:0007669"/>
    <property type="project" value="TreeGrafter"/>
</dbReference>
<dbReference type="GO" id="GO:0003924">
    <property type="term" value="F:GTPase activity"/>
    <property type="evidence" value="ECO:0007669"/>
    <property type="project" value="InterPro"/>
</dbReference>
<dbReference type="RefSeq" id="XP_014070197.1">
    <property type="nucleotide sequence ID" value="XM_014214722.2"/>
</dbReference>
<dbReference type="SUPFAM" id="SSF52540">
    <property type="entry name" value="P-loop containing nucleoside triphosphate hydrolases"/>
    <property type="match status" value="1"/>
</dbReference>
<dbReference type="CDD" id="cd08771">
    <property type="entry name" value="DLP_1"/>
    <property type="match status" value="1"/>
</dbReference>